<dbReference type="PANTHER" id="PTHR42080:SF1">
    <property type="entry name" value="SRR1-LIKE DOMAIN-CONTAINING PROTEIN"/>
    <property type="match status" value="1"/>
</dbReference>
<evidence type="ECO:0000313" key="4">
    <source>
        <dbReference type="Proteomes" id="UP000315783"/>
    </source>
</evidence>
<sequence length="282" mass="31007">MSLDDEGWTRVHRNKSRQSTPAKPRSTDCLASSSSSSPPPPPPADSLTFAPRTTGVFRRPEAVRADYDRIRSQWLQSEPAHEALVQLVDAAAAATTTTRRPLVVTKAVCLGIGTFDPEDGAWEAKRAAFVQLCALTTLVSQLEKYSKTPIQCIFQEPIFTDSDKTFLTSLGHRVVSSPQAYDLVDDTTLLFAIHLYRPIYAAALRSNLPAIFVGTGWDVWDTVSMERVNDLENMQKMHAMYTRHPFPQDAASTAFSSTSIYFAPPPPSSSVVVVERDSGDNG</sequence>
<evidence type="ECO:0000259" key="2">
    <source>
        <dbReference type="Pfam" id="PF07985"/>
    </source>
</evidence>
<dbReference type="Pfam" id="PF07985">
    <property type="entry name" value="SRR1"/>
    <property type="match status" value="1"/>
</dbReference>
<gene>
    <name evidence="3" type="ORF">IF1G_10550</name>
</gene>
<name>A0A545UMW2_9HYPO</name>
<dbReference type="Proteomes" id="UP000315783">
    <property type="component" value="Unassembled WGS sequence"/>
</dbReference>
<dbReference type="InterPro" id="IPR012942">
    <property type="entry name" value="SRR1-like"/>
</dbReference>
<protein>
    <submittedName>
        <fullName evidence="3">SRR1 domain-containing protein</fullName>
    </submittedName>
</protein>
<proteinExistence type="predicted"/>
<dbReference type="AlphaFoldDB" id="A0A545UMW2"/>
<keyword evidence="4" id="KW-1185">Reference proteome</keyword>
<reference evidence="3 4" key="1">
    <citation type="journal article" date="2019" name="Appl. Microbiol. Biotechnol.">
        <title>Genome sequence of Isaria javanica and comparative genome analysis insights into family S53 peptidase evolution in fungal entomopathogens.</title>
        <authorList>
            <person name="Lin R."/>
            <person name="Zhang X."/>
            <person name="Xin B."/>
            <person name="Zou M."/>
            <person name="Gao Y."/>
            <person name="Qin F."/>
            <person name="Hu Q."/>
            <person name="Xie B."/>
            <person name="Cheng X."/>
        </authorList>
    </citation>
    <scope>NUCLEOTIDE SEQUENCE [LARGE SCALE GENOMIC DNA]</scope>
    <source>
        <strain evidence="3 4">IJ1G</strain>
    </source>
</reference>
<accession>A0A545UMW2</accession>
<dbReference type="EMBL" id="SPUK01000023">
    <property type="protein sequence ID" value="TQV90807.1"/>
    <property type="molecule type" value="Genomic_DNA"/>
</dbReference>
<dbReference type="STRING" id="43265.A0A545UMW2"/>
<dbReference type="PANTHER" id="PTHR42080">
    <property type="entry name" value="SRR1 DOMAIN-CONTAINING PROTEIN"/>
    <property type="match status" value="1"/>
</dbReference>
<feature type="domain" description="SRR1-like" evidence="2">
    <location>
        <begin position="103"/>
        <end position="262"/>
    </location>
</feature>
<organism evidence="3 4">
    <name type="scientific">Cordyceps javanica</name>
    <dbReference type="NCBI Taxonomy" id="43265"/>
    <lineage>
        <taxon>Eukaryota</taxon>
        <taxon>Fungi</taxon>
        <taxon>Dikarya</taxon>
        <taxon>Ascomycota</taxon>
        <taxon>Pezizomycotina</taxon>
        <taxon>Sordariomycetes</taxon>
        <taxon>Hypocreomycetidae</taxon>
        <taxon>Hypocreales</taxon>
        <taxon>Cordycipitaceae</taxon>
        <taxon>Cordyceps</taxon>
    </lineage>
</organism>
<evidence type="ECO:0000313" key="3">
    <source>
        <dbReference type="EMBL" id="TQV90807.1"/>
    </source>
</evidence>
<evidence type="ECO:0000256" key="1">
    <source>
        <dbReference type="SAM" id="MobiDB-lite"/>
    </source>
</evidence>
<feature type="region of interest" description="Disordered" evidence="1">
    <location>
        <begin position="1"/>
        <end position="53"/>
    </location>
</feature>
<comment type="caution">
    <text evidence="3">The sequence shown here is derived from an EMBL/GenBank/DDBJ whole genome shotgun (WGS) entry which is preliminary data.</text>
</comment>